<reference evidence="5 6" key="1">
    <citation type="submission" date="2023-10" db="EMBL/GenBank/DDBJ databases">
        <title>Veillonella sp. nov., isolated from a pig farm feces dump.</title>
        <authorList>
            <person name="Chang Y.-H."/>
        </authorList>
    </citation>
    <scope>NUCLEOTIDE SEQUENCE [LARGE SCALE GENOMIC DNA]</scope>
    <source>
        <strain evidence="5 6">YH-vei2233</strain>
    </source>
</reference>
<evidence type="ECO:0000256" key="2">
    <source>
        <dbReference type="ARBA" id="ARBA00022741"/>
    </source>
</evidence>
<comment type="caution">
    <text evidence="5">The sequence shown here is derived from an EMBL/GenBank/DDBJ whole genome shotgun (WGS) entry which is preliminary data.</text>
</comment>
<name>A0ABU3Z8B5_9FIRM</name>
<evidence type="ECO:0000259" key="4">
    <source>
        <dbReference type="PROSITE" id="PS50893"/>
    </source>
</evidence>
<feature type="domain" description="ABC transporter" evidence="4">
    <location>
        <begin position="4"/>
        <end position="218"/>
    </location>
</feature>
<organism evidence="5 6">
    <name type="scientific">Veillonella absiana</name>
    <dbReference type="NCBI Taxonomy" id="3079305"/>
    <lineage>
        <taxon>Bacteria</taxon>
        <taxon>Bacillati</taxon>
        <taxon>Bacillota</taxon>
        <taxon>Negativicutes</taxon>
        <taxon>Veillonellales</taxon>
        <taxon>Veillonellaceae</taxon>
        <taxon>Veillonella</taxon>
    </lineage>
</organism>
<proteinExistence type="predicted"/>
<evidence type="ECO:0000256" key="3">
    <source>
        <dbReference type="ARBA" id="ARBA00022840"/>
    </source>
</evidence>
<dbReference type="SMART" id="SM00382">
    <property type="entry name" value="AAA"/>
    <property type="match status" value="1"/>
</dbReference>
<keyword evidence="2" id="KW-0547">Nucleotide-binding</keyword>
<dbReference type="PROSITE" id="PS00211">
    <property type="entry name" value="ABC_TRANSPORTER_1"/>
    <property type="match status" value="1"/>
</dbReference>
<sequence length="218" mass="25100">MAYLEFDHVSFVDGPIKVLHDISLTIDKGEFISIVGPSGSGKSTFLKLCSDLISHTEGTIMFDGKKIEDYEPCEYRGRVGYCFQEAYLFGETVEDNIKFPYIIKTKDIDMERVTKLFDLFHMSLEYLHKKNTALSGGEKQRICLIRSLLFEPEVLLVDEVTSALDQENTLLVESVLEHLHKQHGMTILMVTHNEEQSRRHVNRRITIESGHVAKWEEF</sequence>
<dbReference type="PANTHER" id="PTHR43423:SF1">
    <property type="entry name" value="ABC TRANSPORTER I FAMILY MEMBER 17"/>
    <property type="match status" value="1"/>
</dbReference>
<dbReference type="InterPro" id="IPR003593">
    <property type="entry name" value="AAA+_ATPase"/>
</dbReference>
<dbReference type="PROSITE" id="PS50893">
    <property type="entry name" value="ABC_TRANSPORTER_2"/>
    <property type="match status" value="1"/>
</dbReference>
<evidence type="ECO:0000313" key="6">
    <source>
        <dbReference type="Proteomes" id="UP001272515"/>
    </source>
</evidence>
<dbReference type="Proteomes" id="UP001272515">
    <property type="component" value="Unassembled WGS sequence"/>
</dbReference>
<dbReference type="Gene3D" id="3.40.50.300">
    <property type="entry name" value="P-loop containing nucleotide triphosphate hydrolases"/>
    <property type="match status" value="1"/>
</dbReference>
<protein>
    <submittedName>
        <fullName evidence="5">ATP-binding cassette domain-containing protein</fullName>
    </submittedName>
</protein>
<dbReference type="GO" id="GO:0005524">
    <property type="term" value="F:ATP binding"/>
    <property type="evidence" value="ECO:0007669"/>
    <property type="project" value="UniProtKB-KW"/>
</dbReference>
<keyword evidence="6" id="KW-1185">Reference proteome</keyword>
<gene>
    <name evidence="5" type="ORF">RVY80_04810</name>
</gene>
<dbReference type="PANTHER" id="PTHR43423">
    <property type="entry name" value="ABC TRANSPORTER I FAMILY MEMBER 17"/>
    <property type="match status" value="1"/>
</dbReference>
<keyword evidence="1" id="KW-0813">Transport</keyword>
<dbReference type="EMBL" id="JAWJZB010000005">
    <property type="protein sequence ID" value="MDV5088167.1"/>
    <property type="molecule type" value="Genomic_DNA"/>
</dbReference>
<dbReference type="InterPro" id="IPR003439">
    <property type="entry name" value="ABC_transporter-like_ATP-bd"/>
</dbReference>
<keyword evidence="3 5" id="KW-0067">ATP-binding</keyword>
<dbReference type="SUPFAM" id="SSF52540">
    <property type="entry name" value="P-loop containing nucleoside triphosphate hydrolases"/>
    <property type="match status" value="1"/>
</dbReference>
<evidence type="ECO:0000313" key="5">
    <source>
        <dbReference type="EMBL" id="MDV5088167.1"/>
    </source>
</evidence>
<dbReference type="InterPro" id="IPR017871">
    <property type="entry name" value="ABC_transporter-like_CS"/>
</dbReference>
<dbReference type="RefSeq" id="WP_317329825.1">
    <property type="nucleotide sequence ID" value="NZ_JAWJZA010000004.1"/>
</dbReference>
<evidence type="ECO:0000256" key="1">
    <source>
        <dbReference type="ARBA" id="ARBA00022448"/>
    </source>
</evidence>
<dbReference type="InterPro" id="IPR027417">
    <property type="entry name" value="P-loop_NTPase"/>
</dbReference>
<accession>A0ABU3Z8B5</accession>
<dbReference type="Pfam" id="PF00005">
    <property type="entry name" value="ABC_tran"/>
    <property type="match status" value="1"/>
</dbReference>